<reference evidence="5" key="1">
    <citation type="submission" date="2014-03" db="EMBL/GenBank/DDBJ databases">
        <authorList>
            <person name="Aksoy S."/>
            <person name="Warren W."/>
            <person name="Wilson R.K."/>
        </authorList>
    </citation>
    <scope>NUCLEOTIDE SEQUENCE [LARGE SCALE GENOMIC DNA]</scope>
    <source>
        <strain evidence="5">IAEA</strain>
    </source>
</reference>
<feature type="compositionally biased region" description="Polar residues" evidence="1">
    <location>
        <begin position="73"/>
        <end position="103"/>
    </location>
</feature>
<keyword evidence="2" id="KW-1133">Transmembrane helix</keyword>
<feature type="transmembrane region" description="Helical" evidence="2">
    <location>
        <begin position="594"/>
        <end position="615"/>
    </location>
</feature>
<evidence type="ECO:0000313" key="5">
    <source>
        <dbReference type="Proteomes" id="UP000091820"/>
    </source>
</evidence>
<proteinExistence type="predicted"/>
<protein>
    <submittedName>
        <fullName evidence="4">Uncharacterized protein</fullName>
    </submittedName>
</protein>
<keyword evidence="3" id="KW-0732">Signal</keyword>
<keyword evidence="2" id="KW-0812">Transmembrane</keyword>
<feature type="region of interest" description="Disordered" evidence="1">
    <location>
        <begin position="73"/>
        <end position="110"/>
    </location>
</feature>
<dbReference type="Proteomes" id="UP000091820">
    <property type="component" value="Unassembled WGS sequence"/>
</dbReference>
<name>A0A1A9WFB6_9MUSC</name>
<dbReference type="VEuPathDB" id="VectorBase:GBRI017599"/>
<dbReference type="AlphaFoldDB" id="A0A1A9WFB6"/>
<organism evidence="4 5">
    <name type="scientific">Glossina brevipalpis</name>
    <dbReference type="NCBI Taxonomy" id="37001"/>
    <lineage>
        <taxon>Eukaryota</taxon>
        <taxon>Metazoa</taxon>
        <taxon>Ecdysozoa</taxon>
        <taxon>Arthropoda</taxon>
        <taxon>Hexapoda</taxon>
        <taxon>Insecta</taxon>
        <taxon>Pterygota</taxon>
        <taxon>Neoptera</taxon>
        <taxon>Endopterygota</taxon>
        <taxon>Diptera</taxon>
        <taxon>Brachycera</taxon>
        <taxon>Muscomorpha</taxon>
        <taxon>Hippoboscoidea</taxon>
        <taxon>Glossinidae</taxon>
        <taxon>Glossina</taxon>
    </lineage>
</organism>
<feature type="region of interest" description="Disordered" evidence="1">
    <location>
        <begin position="755"/>
        <end position="799"/>
    </location>
</feature>
<evidence type="ECO:0000313" key="4">
    <source>
        <dbReference type="EnsemblMetazoa" id="GBRI017599-PA"/>
    </source>
</evidence>
<feature type="signal peptide" evidence="3">
    <location>
        <begin position="1"/>
        <end position="19"/>
    </location>
</feature>
<evidence type="ECO:0000256" key="2">
    <source>
        <dbReference type="SAM" id="Phobius"/>
    </source>
</evidence>
<feature type="compositionally biased region" description="Basic residues" evidence="1">
    <location>
        <begin position="769"/>
        <end position="789"/>
    </location>
</feature>
<accession>A0A1A9WFB6</accession>
<sequence>MRTWIGLLLFILCFFESSSEIYDWNIEAVEGKPNLSDDRKNLRSTMSNDDMRTDLRKLTRTLNKNAVKNLSNTNSRHLNTFSDSLQSSNTNFQRQDNRNGQRTKLTKSCKHENDDEKEIKCFNKNDDDANESDELDELDTFESLCSSDAKDNENFLGTNLFGNVRKKCFSLEEVALLSARRDFEYLIPKEYPESLLNDRFVTILMKYFYSIHEMISDMSNEESKGVTQRAFYDTLGGYLNYYLVPVSKYSFYAGQISLQTVENVILLHRNCKKYLNVNGNGWKPPMKDILRKLKSVHIEPLHMDKAKGCSGATFCLHLDMNSDQIDCDKGKMIVPLPKLEPEDHNNFLNNICLPFKREQTYDLRSGSSAYVLVKFYETVSKCYQYEHIDQNYFNNKFRNWLLENVYVHMNDEQFYPGLGAVLRIYEYLKRDKKHARHGEQFASETDHDFDYKGTDVYSEDDNEPYMVENNNHALNGVSKNIQSESSTPLVNGVPQTITNISQAIKAKIVNNNPEQAVLSKSNESLGFNLVNQDNVKTIEKVINKIENATVNLDENTTTNMNVFQRVANKISKLTHINPKTNSRGIFDFTRSDTLLVWLLLLIFIAIPIFAVYSVMDGKKSKGKHIRLSIENKKSRRRAGNETKDAIISQVENLISKQPEEDKVEQISDSESILPATVRSAIRRSPETLKQLSTEAKQFKLRPIIDTTSLNYTSSEPEEKLTEKFQKLTPPKLVSTIDKKTIKLKSSKSSFDVGRLKNKISMISSDQKNKKEKNKKSISKHNVQNKKSKNSKSSSWETEY</sequence>
<feature type="compositionally biased region" description="Low complexity" evidence="1">
    <location>
        <begin position="790"/>
        <end position="799"/>
    </location>
</feature>
<evidence type="ECO:0000256" key="3">
    <source>
        <dbReference type="SAM" id="SignalP"/>
    </source>
</evidence>
<evidence type="ECO:0000256" key="1">
    <source>
        <dbReference type="SAM" id="MobiDB-lite"/>
    </source>
</evidence>
<keyword evidence="5" id="KW-1185">Reference proteome</keyword>
<dbReference type="EnsemblMetazoa" id="GBRI017599-RA">
    <property type="protein sequence ID" value="GBRI017599-PA"/>
    <property type="gene ID" value="GBRI017599"/>
</dbReference>
<feature type="chain" id="PRO_5008400318" evidence="3">
    <location>
        <begin position="20"/>
        <end position="799"/>
    </location>
</feature>
<reference evidence="4" key="2">
    <citation type="submission" date="2020-05" db="UniProtKB">
        <authorList>
            <consortium name="EnsemblMetazoa"/>
        </authorList>
    </citation>
    <scope>IDENTIFICATION</scope>
    <source>
        <strain evidence="4">IAEA</strain>
    </source>
</reference>
<keyword evidence="2" id="KW-0472">Membrane</keyword>